<accession>A0A9D1HV33</accession>
<sequence length="118" mass="13526">MKVVDLIHTRGDTKHLILKLNYLSGETVEYNPNAKIFFTVKSNPNNTDFILQKKIGSGIEYLDNIQSYRVKISASDTSNMPLGIYYYDVAVIIEDDEYTVTKGKFILEYDVTHPENEV</sequence>
<dbReference type="AlphaFoldDB" id="A0A9D1HV33"/>
<protein>
    <submittedName>
        <fullName evidence="1">Uncharacterized protein</fullName>
    </submittedName>
</protein>
<reference evidence="1" key="1">
    <citation type="submission" date="2020-10" db="EMBL/GenBank/DDBJ databases">
        <authorList>
            <person name="Gilroy R."/>
        </authorList>
    </citation>
    <scope>NUCLEOTIDE SEQUENCE</scope>
    <source>
        <strain evidence="1">CHK197-8231</strain>
    </source>
</reference>
<comment type="caution">
    <text evidence="1">The sequence shown here is derived from an EMBL/GenBank/DDBJ whole genome shotgun (WGS) entry which is preliminary data.</text>
</comment>
<proteinExistence type="predicted"/>
<reference evidence="1" key="2">
    <citation type="journal article" date="2021" name="PeerJ">
        <title>Extensive microbial diversity within the chicken gut microbiome revealed by metagenomics and culture.</title>
        <authorList>
            <person name="Gilroy R."/>
            <person name="Ravi A."/>
            <person name="Getino M."/>
            <person name="Pursley I."/>
            <person name="Horton D.L."/>
            <person name="Alikhan N.F."/>
            <person name="Baker D."/>
            <person name="Gharbi K."/>
            <person name="Hall N."/>
            <person name="Watson M."/>
            <person name="Adriaenssens E.M."/>
            <person name="Foster-Nyarko E."/>
            <person name="Jarju S."/>
            <person name="Secka A."/>
            <person name="Antonio M."/>
            <person name="Oren A."/>
            <person name="Chaudhuri R.R."/>
            <person name="La Ragione R."/>
            <person name="Hildebrand F."/>
            <person name="Pallen M.J."/>
        </authorList>
    </citation>
    <scope>NUCLEOTIDE SEQUENCE</scope>
    <source>
        <strain evidence="1">CHK197-8231</strain>
    </source>
</reference>
<evidence type="ECO:0000313" key="1">
    <source>
        <dbReference type="EMBL" id="HIU23281.1"/>
    </source>
</evidence>
<dbReference type="Proteomes" id="UP000824087">
    <property type="component" value="Unassembled WGS sequence"/>
</dbReference>
<dbReference type="EMBL" id="DVML01000041">
    <property type="protein sequence ID" value="HIU23281.1"/>
    <property type="molecule type" value="Genomic_DNA"/>
</dbReference>
<organism evidence="1 2">
    <name type="scientific">Candidatus Fimihabitans intestinipullorum</name>
    <dbReference type="NCBI Taxonomy" id="2840820"/>
    <lineage>
        <taxon>Bacteria</taxon>
        <taxon>Bacillati</taxon>
        <taxon>Mycoplasmatota</taxon>
        <taxon>Mycoplasmatota incertae sedis</taxon>
        <taxon>Candidatus Fimihabitans</taxon>
    </lineage>
</organism>
<gene>
    <name evidence="1" type="ORF">IAD49_06860</name>
</gene>
<name>A0A9D1HV33_9BACT</name>
<evidence type="ECO:0000313" key="2">
    <source>
        <dbReference type="Proteomes" id="UP000824087"/>
    </source>
</evidence>